<dbReference type="EMBL" id="LUEZ02000046">
    <property type="protein sequence ID" value="RDB23366.1"/>
    <property type="molecule type" value="Genomic_DNA"/>
</dbReference>
<proteinExistence type="predicted"/>
<dbReference type="OrthoDB" id="3023947at2759"/>
<evidence type="ECO:0000313" key="2">
    <source>
        <dbReference type="Proteomes" id="UP000076154"/>
    </source>
</evidence>
<sequence>MNPDSAWIQTTTAFRSQFPMASLNVFAPAVQRLFENPSNLVNIAKYSLPIDLLRIHVTCKAFYTVLQKNSACWNDALQRVGLPPCPVMTASGNWSPAAYTNFIFGGGLCDHCGMWTETLPYHFLLRLRACKSACWEAMMWTPARLVTQITEGSGSPVEIALHRMVGAAFPSHFDDHWGVVYKTTDIVKATERFMRAVARIPEHETTSDLVDDWEKRIHAMPLLMKVQSRLLQPKNIP</sequence>
<keyword evidence="2" id="KW-1185">Reference proteome</keyword>
<evidence type="ECO:0008006" key="3">
    <source>
        <dbReference type="Google" id="ProtNLM"/>
    </source>
</evidence>
<dbReference type="AlphaFoldDB" id="A0A369JXA4"/>
<comment type="caution">
    <text evidence="1">The sequence shown here is derived from an EMBL/GenBank/DDBJ whole genome shotgun (WGS) entry which is preliminary data.</text>
</comment>
<gene>
    <name evidence="1" type="ORF">Hypma_009417</name>
</gene>
<dbReference type="Proteomes" id="UP000076154">
    <property type="component" value="Unassembled WGS sequence"/>
</dbReference>
<accession>A0A369JXA4</accession>
<protein>
    <recommendedName>
        <fullName evidence="3">F-box domain-containing protein</fullName>
    </recommendedName>
</protein>
<dbReference type="InParanoid" id="A0A369JXA4"/>
<reference evidence="1" key="1">
    <citation type="submission" date="2018-04" db="EMBL/GenBank/DDBJ databases">
        <title>Whole genome sequencing of Hypsizygus marmoreus.</title>
        <authorList>
            <person name="Choi I.-G."/>
            <person name="Min B."/>
            <person name="Kim J.-G."/>
            <person name="Kim S."/>
            <person name="Oh Y.-L."/>
            <person name="Kong W.-S."/>
            <person name="Park H."/>
            <person name="Jeong J."/>
            <person name="Song E.-S."/>
        </authorList>
    </citation>
    <scope>NUCLEOTIDE SEQUENCE [LARGE SCALE GENOMIC DNA]</scope>
    <source>
        <strain evidence="1">51987-8</strain>
    </source>
</reference>
<evidence type="ECO:0000313" key="1">
    <source>
        <dbReference type="EMBL" id="RDB23366.1"/>
    </source>
</evidence>
<organism evidence="1 2">
    <name type="scientific">Hypsizygus marmoreus</name>
    <name type="common">White beech mushroom</name>
    <name type="synonym">Agaricus marmoreus</name>
    <dbReference type="NCBI Taxonomy" id="39966"/>
    <lineage>
        <taxon>Eukaryota</taxon>
        <taxon>Fungi</taxon>
        <taxon>Dikarya</taxon>
        <taxon>Basidiomycota</taxon>
        <taxon>Agaricomycotina</taxon>
        <taxon>Agaricomycetes</taxon>
        <taxon>Agaricomycetidae</taxon>
        <taxon>Agaricales</taxon>
        <taxon>Tricholomatineae</taxon>
        <taxon>Lyophyllaceae</taxon>
        <taxon>Hypsizygus</taxon>
    </lineage>
</organism>
<name>A0A369JXA4_HYPMA</name>